<dbReference type="EMBL" id="AEBR01000110">
    <property type="protein sequence ID" value="EFM81105.1"/>
    <property type="molecule type" value="Genomic_DNA"/>
</dbReference>
<name>A0A125W127_ENTFL</name>
<dbReference type="Proteomes" id="UP000004846">
    <property type="component" value="Unassembled WGS sequence"/>
</dbReference>
<dbReference type="PROSITE" id="PS51930">
    <property type="entry name" value="BMC_2"/>
    <property type="match status" value="1"/>
</dbReference>
<evidence type="ECO:0000313" key="6">
    <source>
        <dbReference type="Proteomes" id="UP000004846"/>
    </source>
</evidence>
<evidence type="ECO:0000256" key="1">
    <source>
        <dbReference type="ARBA" id="ARBA00024322"/>
    </source>
</evidence>
<gene>
    <name evidence="5" type="ORF">HMPREF9498_03044</name>
</gene>
<keyword evidence="2" id="KW-1283">Bacterial microcompartment</keyword>
<dbReference type="RefSeq" id="WP_002357510.1">
    <property type="nucleotide sequence ID" value="NZ_GL454489.1"/>
</dbReference>
<dbReference type="PANTHER" id="PTHR33941">
    <property type="entry name" value="PROPANEDIOL UTILIZATION PROTEIN PDUA"/>
    <property type="match status" value="1"/>
</dbReference>
<dbReference type="SMART" id="SM00877">
    <property type="entry name" value="BMC"/>
    <property type="match status" value="1"/>
</dbReference>
<comment type="similarity">
    <text evidence="3">Belongs to the bacterial microcompartments protein family.</text>
</comment>
<dbReference type="PANTHER" id="PTHR33941:SF11">
    <property type="entry name" value="BACTERIAL MICROCOMPARTMENT SHELL PROTEIN PDUJ"/>
    <property type="match status" value="1"/>
</dbReference>
<proteinExistence type="inferred from homology"/>
<accession>A0A125W127</accession>
<organism evidence="5 6">
    <name type="scientific">Enterococcus faecalis TX4248</name>
    <dbReference type="NCBI Taxonomy" id="749495"/>
    <lineage>
        <taxon>Bacteria</taxon>
        <taxon>Bacillati</taxon>
        <taxon>Bacillota</taxon>
        <taxon>Bacilli</taxon>
        <taxon>Lactobacillales</taxon>
        <taxon>Enterococcaceae</taxon>
        <taxon>Enterococcus</taxon>
    </lineage>
</organism>
<comment type="subcellular location">
    <subcellularLocation>
        <location evidence="1">Bacterial microcompartment</location>
    </subcellularLocation>
</comment>
<dbReference type="HOGENOM" id="CLU_064903_0_2_9"/>
<dbReference type="GO" id="GO:0031469">
    <property type="term" value="C:bacterial microcompartment"/>
    <property type="evidence" value="ECO:0007669"/>
    <property type="project" value="UniProtKB-SubCell"/>
</dbReference>
<dbReference type="GeneID" id="60893927"/>
<dbReference type="AlphaFoldDB" id="A0A125W127"/>
<evidence type="ECO:0000313" key="5">
    <source>
        <dbReference type="EMBL" id="EFM81105.1"/>
    </source>
</evidence>
<evidence type="ECO:0000259" key="4">
    <source>
        <dbReference type="PROSITE" id="PS51930"/>
    </source>
</evidence>
<evidence type="ECO:0000256" key="2">
    <source>
        <dbReference type="ARBA" id="ARBA00024446"/>
    </source>
</evidence>
<dbReference type="InterPro" id="IPR000249">
    <property type="entry name" value="BMC_dom"/>
</dbReference>
<dbReference type="InterPro" id="IPR044872">
    <property type="entry name" value="CcmK/CsoS1_BMC"/>
</dbReference>
<comment type="caution">
    <text evidence="5">The sequence shown here is derived from an EMBL/GenBank/DDBJ whole genome shotgun (WGS) entry which is preliminary data.</text>
</comment>
<dbReference type="SUPFAM" id="SSF143414">
    <property type="entry name" value="CcmK-like"/>
    <property type="match status" value="1"/>
</dbReference>
<reference evidence="5 6" key="1">
    <citation type="submission" date="2010-07" db="EMBL/GenBank/DDBJ databases">
        <authorList>
            <person name="Sid Ahmed O."/>
        </authorList>
    </citation>
    <scope>NUCLEOTIDE SEQUENCE [LARGE SCALE GENOMIC DNA]</scope>
    <source>
        <strain evidence="5 6">TX4248</strain>
    </source>
</reference>
<evidence type="ECO:0000256" key="3">
    <source>
        <dbReference type="PROSITE-ProRule" id="PRU01278"/>
    </source>
</evidence>
<dbReference type="InterPro" id="IPR050575">
    <property type="entry name" value="BMC_shell"/>
</dbReference>
<protein>
    <submittedName>
        <fullName evidence="5">BMC domain protein</fullName>
    </submittedName>
</protein>
<dbReference type="CDD" id="cd07045">
    <property type="entry name" value="BMC_CcmK_like"/>
    <property type="match status" value="1"/>
</dbReference>
<dbReference type="Pfam" id="PF00936">
    <property type="entry name" value="BMC"/>
    <property type="match status" value="1"/>
</dbReference>
<dbReference type="InterPro" id="IPR037233">
    <property type="entry name" value="CcmK-like_sf"/>
</dbReference>
<dbReference type="Gene3D" id="3.30.70.1710">
    <property type="match status" value="1"/>
</dbReference>
<sequence>MKALGMVEVKGFLGAISVADAALKAADVTLLKAEIINGGLTTVELIGDVAAVQAAVEVGTEVAKELNCLIAHHVISRVDAQTEVILSDPEPKSAPEPMEQVEVIEEEIETPDLEEHTGTRQKLETQRVVDLRKQAYKMNLSSLKKSEIKFANKEALIQAIMAEIERSEDEWN</sequence>
<feature type="domain" description="BMC" evidence="4">
    <location>
        <begin position="3"/>
        <end position="87"/>
    </location>
</feature>